<evidence type="ECO:0000256" key="2">
    <source>
        <dbReference type="ARBA" id="ARBA00022490"/>
    </source>
</evidence>
<dbReference type="PROSITE" id="PS50830">
    <property type="entry name" value="TNASE_3"/>
    <property type="match status" value="1"/>
</dbReference>
<keyword evidence="8" id="KW-1185">Reference proteome</keyword>
<dbReference type="Pfam" id="PF00565">
    <property type="entry name" value="SNase"/>
    <property type="match status" value="1"/>
</dbReference>
<dbReference type="PROSITE" id="PS51450">
    <property type="entry name" value="LRR"/>
    <property type="match status" value="1"/>
</dbReference>
<dbReference type="GO" id="GO:1990599">
    <property type="term" value="F:3' overhang single-stranded DNA endodeoxyribonuclease activity"/>
    <property type="evidence" value="ECO:0007669"/>
    <property type="project" value="UniProtKB-EC"/>
</dbReference>
<feature type="region of interest" description="Disordered" evidence="5">
    <location>
        <begin position="402"/>
        <end position="494"/>
    </location>
</feature>
<evidence type="ECO:0000256" key="3">
    <source>
        <dbReference type="ARBA" id="ARBA00022614"/>
    </source>
</evidence>
<dbReference type="SMART" id="SM00318">
    <property type="entry name" value="SNc"/>
    <property type="match status" value="1"/>
</dbReference>
<keyword evidence="7" id="KW-0378">Hydrolase</keyword>
<organism evidence="7 8">
    <name type="scientific">Malassezia psittaci</name>
    <dbReference type="NCBI Taxonomy" id="1821823"/>
    <lineage>
        <taxon>Eukaryota</taxon>
        <taxon>Fungi</taxon>
        <taxon>Dikarya</taxon>
        <taxon>Basidiomycota</taxon>
        <taxon>Ustilaginomycotina</taxon>
        <taxon>Malasseziomycetes</taxon>
        <taxon>Malasseziales</taxon>
        <taxon>Malasseziaceae</taxon>
        <taxon>Malassezia</taxon>
    </lineage>
</organism>
<accession>A0AAF0FE60</accession>
<protein>
    <submittedName>
        <fullName evidence="7">Micrococcal nuclease</fullName>
        <ecNumber evidence="7">3.1.31.1</ecNumber>
    </submittedName>
</protein>
<dbReference type="InterPro" id="IPR003591">
    <property type="entry name" value="Leu-rich_rpt_typical-subtyp"/>
</dbReference>
<keyword evidence="3" id="KW-0433">Leucine-rich repeat</keyword>
<evidence type="ECO:0000256" key="4">
    <source>
        <dbReference type="ARBA" id="ARBA00022737"/>
    </source>
</evidence>
<dbReference type="Proteomes" id="UP001214628">
    <property type="component" value="Chromosome 6"/>
</dbReference>
<sequence length="789" mass="88212">MSSAVDAYYADLARWARKNQGRLCGEQAVRERFVIDLHHLYYFLLRCDAFGAQVGDLDCEVGPPLKYSHTYAPTHARTLISDVQSLFSVQDTIQSVHTLWGTNPQAVDPNAPFRFLYRIAGRIRQMDLYALPQDLLEGYEDVPGENGVPLRIFSSLTDLRLIDFQPLRLVGWDRLCVQLSTLQCTRMQVSDITDLFVGLVLRDMSTSSSKSLPSAAWHALRSLNLAENELTFVPSSATMHLSSLVHLDLSNNLLNAVPPALADLHSLRALNLAGNLIDSVLGIYDSLPAVQSLNLASNRLESLCGVERLNTLRQIDLRKNQITDPAEIGRLAALPHISHVWIKGNLLSDVVDDVRVACFTFFAKEKKDIALDDESCGFFERRRVAEQVAKYVAPTVQPPDTSIEAQVSSRVRRVNLTPSSSANVADHERKRRPRRTDPGPGMQASFSSTTERQRKPRKSELPPLPSGGARRNADSHSSSSTNLSGLQDSARGAESLKQRIERLRGDAGDDWLRQFARRTYDEDVRNDDRTYPVHAMFEDCPQSQESILTPFELALSAVSNPIGAALTTGAALIGGRMVYVRYLRRYATAGELTPKVFQTRRILVGRATSVGDADGFRFYHTPGLPFIRSIMHPVPTSRAALKNQTISVRIAGVDAPEAAHFGREAQPYAEEAKAELQKLVEGRTVWLDLAHIDQYQRLVATPYVFRWPYIFGRTNVSLSMVRKGFATVYRSAGAAYGSPSFLQKTLLNAKSGRRMLERAEEYAKVMRLGIWSRGRNIETPAEYKRRMRE</sequence>
<proteinExistence type="predicted"/>
<gene>
    <name evidence="7" type="primary">LCL3</name>
    <name evidence="7" type="ORF">MPSI1_003525</name>
</gene>
<keyword evidence="2" id="KW-0963">Cytoplasm</keyword>
<evidence type="ECO:0000259" key="6">
    <source>
        <dbReference type="PROSITE" id="PS50830"/>
    </source>
</evidence>
<dbReference type="AlphaFoldDB" id="A0AAF0FE60"/>
<dbReference type="GO" id="GO:0005737">
    <property type="term" value="C:cytoplasm"/>
    <property type="evidence" value="ECO:0007669"/>
    <property type="project" value="UniProtKB-SubCell"/>
</dbReference>
<name>A0AAF0FE60_9BASI</name>
<dbReference type="SUPFAM" id="SSF50199">
    <property type="entry name" value="Staphylococcal nuclease"/>
    <property type="match status" value="1"/>
</dbReference>
<dbReference type="EMBL" id="CP118380">
    <property type="protein sequence ID" value="WFD44854.1"/>
    <property type="molecule type" value="Genomic_DNA"/>
</dbReference>
<evidence type="ECO:0000313" key="8">
    <source>
        <dbReference type="Proteomes" id="UP001214628"/>
    </source>
</evidence>
<evidence type="ECO:0000313" key="7">
    <source>
        <dbReference type="EMBL" id="WFD44854.1"/>
    </source>
</evidence>
<dbReference type="SUPFAM" id="SSF52075">
    <property type="entry name" value="Outer arm dynein light chain 1"/>
    <property type="match status" value="1"/>
</dbReference>
<dbReference type="Gene3D" id="2.40.50.90">
    <property type="match status" value="1"/>
</dbReference>
<dbReference type="Gene3D" id="3.80.10.10">
    <property type="entry name" value="Ribonuclease Inhibitor"/>
    <property type="match status" value="2"/>
</dbReference>
<dbReference type="PANTHER" id="PTHR15454">
    <property type="entry name" value="NISCHARIN RELATED"/>
    <property type="match status" value="1"/>
</dbReference>
<feature type="compositionally biased region" description="Low complexity" evidence="5">
    <location>
        <begin position="475"/>
        <end position="489"/>
    </location>
</feature>
<evidence type="ECO:0000256" key="5">
    <source>
        <dbReference type="SAM" id="MobiDB-lite"/>
    </source>
</evidence>
<dbReference type="InterPro" id="IPR016071">
    <property type="entry name" value="Staphylococal_nuclease_OB-fold"/>
</dbReference>
<evidence type="ECO:0000256" key="1">
    <source>
        <dbReference type="ARBA" id="ARBA00004496"/>
    </source>
</evidence>
<feature type="domain" description="TNase-like" evidence="6">
    <location>
        <begin position="601"/>
        <end position="773"/>
    </location>
</feature>
<comment type="subcellular location">
    <subcellularLocation>
        <location evidence="1">Cytoplasm</location>
    </subcellularLocation>
</comment>
<dbReference type="PANTHER" id="PTHR15454:SF69">
    <property type="entry name" value="SERINE_THREONINE-PROTEIN KINASE 11-INTERACTING PROTEIN"/>
    <property type="match status" value="1"/>
</dbReference>
<keyword evidence="4" id="KW-0677">Repeat</keyword>
<dbReference type="EC" id="3.1.31.1" evidence="7"/>
<dbReference type="InterPro" id="IPR032675">
    <property type="entry name" value="LRR_dom_sf"/>
</dbReference>
<dbReference type="InterPro" id="IPR035437">
    <property type="entry name" value="SNase_OB-fold_sf"/>
</dbReference>
<dbReference type="SMART" id="SM00369">
    <property type="entry name" value="LRR_TYP"/>
    <property type="match status" value="4"/>
</dbReference>
<dbReference type="Pfam" id="PF13855">
    <property type="entry name" value="LRR_8"/>
    <property type="match status" value="1"/>
</dbReference>
<dbReference type="InterPro" id="IPR001611">
    <property type="entry name" value="Leu-rich_rpt"/>
</dbReference>
<reference evidence="7" key="1">
    <citation type="submission" date="2023-02" db="EMBL/GenBank/DDBJ databases">
        <title>Mating type loci evolution in Malassezia.</title>
        <authorList>
            <person name="Coelho M.A."/>
        </authorList>
    </citation>
    <scope>NUCLEOTIDE SEQUENCE</scope>
    <source>
        <strain evidence="7">CBS 14136</strain>
    </source>
</reference>